<dbReference type="Proteomes" id="UP001194580">
    <property type="component" value="Unassembled WGS sequence"/>
</dbReference>
<dbReference type="PROSITE" id="PS50090">
    <property type="entry name" value="MYB_LIKE"/>
    <property type="match status" value="1"/>
</dbReference>
<evidence type="ECO:0000313" key="4">
    <source>
        <dbReference type="Proteomes" id="UP001194580"/>
    </source>
</evidence>
<feature type="compositionally biased region" description="Low complexity" evidence="1">
    <location>
        <begin position="641"/>
        <end position="653"/>
    </location>
</feature>
<accession>A0AAD4H895</accession>
<feature type="region of interest" description="Disordered" evidence="1">
    <location>
        <begin position="638"/>
        <end position="660"/>
    </location>
</feature>
<evidence type="ECO:0000256" key="1">
    <source>
        <dbReference type="SAM" id="MobiDB-lite"/>
    </source>
</evidence>
<feature type="compositionally biased region" description="Low complexity" evidence="1">
    <location>
        <begin position="112"/>
        <end position="122"/>
    </location>
</feature>
<feature type="region of interest" description="Disordered" evidence="1">
    <location>
        <begin position="367"/>
        <end position="394"/>
    </location>
</feature>
<feature type="region of interest" description="Disordered" evidence="1">
    <location>
        <begin position="50"/>
        <end position="132"/>
    </location>
</feature>
<protein>
    <recommendedName>
        <fullName evidence="2">Myb-like domain-containing protein</fullName>
    </recommendedName>
</protein>
<feature type="compositionally biased region" description="Low complexity" evidence="1">
    <location>
        <begin position="519"/>
        <end position="535"/>
    </location>
</feature>
<name>A0AAD4H895_9FUNG</name>
<evidence type="ECO:0000313" key="3">
    <source>
        <dbReference type="EMBL" id="KAG0278636.1"/>
    </source>
</evidence>
<feature type="region of interest" description="Disordered" evidence="1">
    <location>
        <begin position="676"/>
        <end position="695"/>
    </location>
</feature>
<feature type="region of interest" description="Disordered" evidence="1">
    <location>
        <begin position="711"/>
        <end position="763"/>
    </location>
</feature>
<proteinExistence type="predicted"/>
<feature type="compositionally biased region" description="Polar residues" evidence="1">
    <location>
        <begin position="385"/>
        <end position="394"/>
    </location>
</feature>
<feature type="domain" description="Myb-like" evidence="2">
    <location>
        <begin position="566"/>
        <end position="611"/>
    </location>
</feature>
<reference evidence="3" key="1">
    <citation type="journal article" date="2020" name="Fungal Divers.">
        <title>Resolving the Mortierellaceae phylogeny through synthesis of multi-gene phylogenetics and phylogenomics.</title>
        <authorList>
            <person name="Vandepol N."/>
            <person name="Liber J."/>
            <person name="Desiro A."/>
            <person name="Na H."/>
            <person name="Kennedy M."/>
            <person name="Barry K."/>
            <person name="Grigoriev I.V."/>
            <person name="Miller A.N."/>
            <person name="O'Donnell K."/>
            <person name="Stajich J.E."/>
            <person name="Bonito G."/>
        </authorList>
    </citation>
    <scope>NUCLEOTIDE SEQUENCE</scope>
    <source>
        <strain evidence="3">NRRL 28262</strain>
    </source>
</reference>
<dbReference type="PANTHER" id="PTHR13992:SF39">
    <property type="entry name" value="SMRTER, ISOFORM G"/>
    <property type="match status" value="1"/>
</dbReference>
<dbReference type="PANTHER" id="PTHR13992">
    <property type="entry name" value="NUCLEAR RECEPTOR CO-REPRESSOR RELATED NCOR"/>
    <property type="match status" value="1"/>
</dbReference>
<feature type="region of interest" description="Disordered" evidence="1">
    <location>
        <begin position="145"/>
        <end position="178"/>
    </location>
</feature>
<dbReference type="GO" id="GO:0000785">
    <property type="term" value="C:chromatin"/>
    <property type="evidence" value="ECO:0007669"/>
    <property type="project" value="TreeGrafter"/>
</dbReference>
<feature type="region of interest" description="Disordered" evidence="1">
    <location>
        <begin position="476"/>
        <end position="496"/>
    </location>
</feature>
<feature type="compositionally biased region" description="Low complexity" evidence="1">
    <location>
        <begin position="372"/>
        <end position="381"/>
    </location>
</feature>
<dbReference type="GO" id="GO:0006357">
    <property type="term" value="P:regulation of transcription by RNA polymerase II"/>
    <property type="evidence" value="ECO:0007669"/>
    <property type="project" value="TreeGrafter"/>
</dbReference>
<comment type="caution">
    <text evidence="3">The sequence shown here is derived from an EMBL/GenBank/DDBJ whole genome shotgun (WGS) entry which is preliminary data.</text>
</comment>
<keyword evidence="4" id="KW-1185">Reference proteome</keyword>
<feature type="compositionally biased region" description="Low complexity" evidence="1">
    <location>
        <begin position="681"/>
        <end position="695"/>
    </location>
</feature>
<dbReference type="InterPro" id="IPR001005">
    <property type="entry name" value="SANT/Myb"/>
</dbReference>
<feature type="region of interest" description="Disordered" evidence="1">
    <location>
        <begin position="1"/>
        <end position="22"/>
    </location>
</feature>
<organism evidence="3 4">
    <name type="scientific">Linnemannia exigua</name>
    <dbReference type="NCBI Taxonomy" id="604196"/>
    <lineage>
        <taxon>Eukaryota</taxon>
        <taxon>Fungi</taxon>
        <taxon>Fungi incertae sedis</taxon>
        <taxon>Mucoromycota</taxon>
        <taxon>Mortierellomycotina</taxon>
        <taxon>Mortierellomycetes</taxon>
        <taxon>Mortierellales</taxon>
        <taxon>Mortierellaceae</taxon>
        <taxon>Linnemannia</taxon>
    </lineage>
</organism>
<feature type="region of interest" description="Disordered" evidence="1">
    <location>
        <begin position="512"/>
        <end position="554"/>
    </location>
</feature>
<feature type="compositionally biased region" description="Polar residues" evidence="1">
    <location>
        <begin position="536"/>
        <end position="550"/>
    </location>
</feature>
<feature type="compositionally biased region" description="Polar residues" evidence="1">
    <location>
        <begin position="210"/>
        <end position="220"/>
    </location>
</feature>
<evidence type="ECO:0000259" key="2">
    <source>
        <dbReference type="PROSITE" id="PS50090"/>
    </source>
</evidence>
<feature type="compositionally biased region" description="Low complexity" evidence="1">
    <location>
        <begin position="721"/>
        <end position="731"/>
    </location>
</feature>
<feature type="region of interest" description="Disordered" evidence="1">
    <location>
        <begin position="207"/>
        <end position="243"/>
    </location>
</feature>
<feature type="compositionally biased region" description="Low complexity" evidence="1">
    <location>
        <begin position="479"/>
        <end position="488"/>
    </location>
</feature>
<dbReference type="InterPro" id="IPR051571">
    <property type="entry name" value="N-CoR_corepressor"/>
</dbReference>
<gene>
    <name evidence="3" type="ORF">BGZ95_003540</name>
</gene>
<feature type="compositionally biased region" description="Basic residues" evidence="1">
    <location>
        <begin position="85"/>
        <end position="95"/>
    </location>
</feature>
<dbReference type="EMBL" id="JAAAIL010000181">
    <property type="protein sequence ID" value="KAG0278636.1"/>
    <property type="molecule type" value="Genomic_DNA"/>
</dbReference>
<feature type="compositionally biased region" description="Low complexity" evidence="1">
    <location>
        <begin position="145"/>
        <end position="175"/>
    </location>
</feature>
<sequence length="787" mass="89090">MPPERRVFASPPRSPEMAPIALLSPPTLTSTSIASEAALSIPSIHIPDACASRQHAKESSKVQQHQQRRAAAKRQSSQSHEAQPRHQHLTRKQHRRLQDAHEEYHRQREVFQAQQQRQQQEQQQKHQYHYHPDQGSIDQAQYQEQQQQYMYAPQAQSASSSSSAGQYSPSAYDAAPAPPLAPSQRFSIKSNLSRSSSSSSLYQLSSLNLTESTEPTTTIPRSRRSSPGIPDLHHHPPRRRSPYSAWTAIREKEHTRLLTNLSNLRESLQTVPLPSQVARENLSRLHQRIQRRRARARETILYDLHQGVKVVEAQVHRQVEMVLSRLKGAPASKYAFALTNSFLSQIPHTVTGSLLAQAANGFFQTESSTFAQQQQQQQQHQDQQETNTSKSETDALSNEFDSIALAGQLGSDRPSALAGLSNKAPPGVAAACSQILSAALPSFIPSMVAPLVCVFSYQTPSISALAPIPYTPFPWPDASSSSSSSSSSDNKKVEEPARKEFVYPWGHPNDIILQPHPPTTQTQSPSSTPTSPTTHLSNGISRKQQPSTHFTGVPDSGVVVIHSKTWTRHEREALYLAATRFRLSGQWSKIREMMNLHRTDEEIETEYKRLYAHRDNDVDDVDDEDEDYHYDAATSITDAMNQSQFSNSNANSDNDNDADVDDIDEETEKMIFMRFGGGLRSTQQKRQQLQHQQSTRLHYDQLHFQQPIPQQELQHHHQHYHQQQQQLQQSQGNNINAYDAPPLHDSHYQQQHQQQQSLSTEPDPIRIFKKEVMIDKRFTLEEIPMRI</sequence>
<feature type="compositionally biased region" description="Basic and acidic residues" evidence="1">
    <location>
        <begin position="96"/>
        <end position="109"/>
    </location>
</feature>
<dbReference type="AlphaFoldDB" id="A0AAD4H895"/>